<sequence>MLGQLLPHTARGLGAAEMPGQGPGSDWTERSSSAEPPAVAGTEGGGGGSAGYSCYQNSKGSASRPHHRPEALPVQHC</sequence>
<dbReference type="Ensembl" id="ENST00000548449.1">
    <property type="protein sequence ID" value="ENSP00000448777.1"/>
    <property type="gene ID" value="ENSG00000204856.13"/>
</dbReference>
<evidence type="ECO:0000313" key="2">
    <source>
        <dbReference type="Ensembl" id="ENSP00000448777.1"/>
    </source>
</evidence>
<dbReference type="EMBL" id="AC002350">
    <property type="status" value="NOT_ANNOTATED_CDS"/>
    <property type="molecule type" value="Genomic_DNA"/>
</dbReference>
<dbReference type="MassIVE" id="F8VXY8"/>
<gene>
    <name evidence="2" type="primary">FAM216A</name>
</gene>
<evidence type="ECO:0007829" key="5">
    <source>
        <dbReference type="ProteomicsDB" id="F8VXY8"/>
    </source>
</evidence>
<dbReference type="GeneTree" id="ENSGT00940000154512"/>
<proteinExistence type="evidence at protein level"/>
<dbReference type="Ensembl" id="ENST00000548449.1">
    <property type="protein sequence ID" value="ENSP00000448777.1"/>
    <property type="gene ID" value="ENSG00000204856.12"/>
</dbReference>
<reference evidence="2 3" key="1">
    <citation type="journal article" date="2001" name="Nature">
        <title>Initial sequencing and analysis of the human genome.</title>
        <authorList>
            <consortium name="International Human Genome Sequencing Consortium"/>
            <person name="Lander E.S."/>
            <person name="Linton L.M."/>
            <person name="Birren B."/>
            <person name="Nusbaum C."/>
            <person name="Zody M.C."/>
            <person name="Baldwin J."/>
            <person name="Devon K."/>
            <person name="Dewar K."/>
            <person name="Doyle M."/>
            <person name="FitzHugh W."/>
            <person name="Funke R."/>
            <person name="Gage D."/>
            <person name="Harris K."/>
            <person name="Heaford A."/>
            <person name="Howland J."/>
            <person name="Kann L."/>
            <person name="Lehoczky J."/>
            <person name="LeVine R."/>
            <person name="McEwan P."/>
            <person name="McKernan K."/>
            <person name="Meldrim J."/>
            <person name="Mesirov J.P."/>
            <person name="Miranda C."/>
            <person name="Morris W."/>
            <person name="Naylor J."/>
            <person name="Raymond C."/>
            <person name="Rosetti M."/>
            <person name="Santos R."/>
            <person name="Sheridan A."/>
            <person name="Sougnez C."/>
            <person name="Stange-Thomann N."/>
            <person name="Stojanovic N."/>
            <person name="Subramanian A."/>
            <person name="Wyman D."/>
            <person name="Rogers J."/>
            <person name="Sulston J."/>
            <person name="Ainscough R."/>
            <person name="Beck S."/>
            <person name="Bentley D."/>
            <person name="Burton J."/>
            <person name="Clee C."/>
            <person name="Carter N."/>
            <person name="Coulson A."/>
            <person name="Deadman R."/>
            <person name="Deloukas P."/>
            <person name="Dunham A."/>
            <person name="Dunham I."/>
            <person name="Durbin R."/>
            <person name="French L."/>
            <person name="Grafham D."/>
            <person name="Gregory S."/>
            <person name="Hubbard T."/>
            <person name="Humphray S."/>
            <person name="Hunt A."/>
            <person name="Jones M."/>
            <person name="Lloyd C."/>
            <person name="McMurray A."/>
            <person name="Matthews L."/>
            <person name="Mercer S."/>
            <person name="Milne S."/>
            <person name="Mullikin J.C."/>
            <person name="Mungall A."/>
            <person name="Plumb R."/>
            <person name="Ross M."/>
            <person name="Shownkeen R."/>
            <person name="Sims S."/>
            <person name="Waterston R.H."/>
            <person name="Wilson R.K."/>
            <person name="Hillier L.W."/>
            <person name="McPherson J.D."/>
            <person name="Marra M.A."/>
            <person name="Mardis E.R."/>
            <person name="Fulton L.A."/>
            <person name="Chinwalla A.T."/>
            <person name="Pepin K.H."/>
            <person name="Gish W.R."/>
            <person name="Chissoe S.L."/>
            <person name="Wendl M.C."/>
            <person name="Delehaunty K.D."/>
            <person name="Miner T.L."/>
            <person name="Delehaunty A."/>
            <person name="Kramer J.B."/>
            <person name="Cook L.L."/>
            <person name="Fulton R.S."/>
            <person name="Johnson D.L."/>
            <person name="Minx P.J."/>
            <person name="Clifton S.W."/>
            <person name="Hawkins T."/>
            <person name="Branscomb E."/>
            <person name="Predki P."/>
            <person name="Richardson P."/>
            <person name="Wenning S."/>
            <person name="Slezak T."/>
            <person name="Doggett N."/>
            <person name="Cheng J.F."/>
            <person name="Olsen A."/>
            <person name="Lucas S."/>
            <person name="Elkin C."/>
            <person name="Uberbacher E."/>
            <person name="Frazier M."/>
            <person name="Gibbs R.A."/>
            <person name="Muzny D.M."/>
            <person name="Scherer S.E."/>
            <person name="Bouck J.B."/>
            <person name="Sodergren E.J."/>
            <person name="Worley K.C."/>
            <person name="Rives C.M."/>
            <person name="Gorrell J.H."/>
            <person name="Metzker M.L."/>
            <person name="Naylor S.L."/>
            <person name="Kucherlapati R.S."/>
            <person name="Nelson D.L."/>
            <person name="Weinstock G.M."/>
            <person name="Sakaki Y."/>
            <person name="Fujiyama A."/>
            <person name="Hattori M."/>
            <person name="Yada T."/>
            <person name="Toyoda A."/>
            <person name="Itoh T."/>
            <person name="Kawagoe C."/>
            <person name="Watanabe H."/>
            <person name="Totoki Y."/>
            <person name="Taylor T."/>
            <person name="Weissenbach J."/>
            <person name="Heilig R."/>
            <person name="Saurin W."/>
            <person name="Artiguenave F."/>
            <person name="Brottier P."/>
            <person name="Bruls T."/>
            <person name="Pelletier E."/>
            <person name="Robert C."/>
            <person name="Wincker P."/>
            <person name="Smith D.R."/>
            <person name="Doucette-Stamm L."/>
            <person name="Rubenfield M."/>
            <person name="Weinstock K."/>
            <person name="Lee H.M."/>
            <person name="Dubois J."/>
            <person name="Rosenthal A."/>
            <person name="Platzer M."/>
            <person name="Nyakatura G."/>
            <person name="Taudien S."/>
            <person name="Rump A."/>
            <person name="Yang H."/>
            <person name="Yu J."/>
            <person name="Wang J."/>
            <person name="Huang G."/>
            <person name="Gu J."/>
            <person name="Hood L."/>
            <person name="Rowen L."/>
            <person name="Madan A."/>
            <person name="Qin S."/>
            <person name="Davis R.W."/>
            <person name="Federspiel N.A."/>
            <person name="Abola A.P."/>
            <person name="Proctor M.J."/>
            <person name="Myers R.M."/>
            <person name="Schmutz J."/>
            <person name="Dickson M."/>
            <person name="Grimwood J."/>
            <person name="Cox D.R."/>
            <person name="Olson M.V."/>
            <person name="Kaul R."/>
            <person name="Raymond C."/>
            <person name="Shimizu N."/>
            <person name="Kawasaki K."/>
            <person name="Minoshima S."/>
            <person name="Evans G.A."/>
            <person name="Athanasiou M."/>
            <person name="Schultz R."/>
            <person name="Roe B.A."/>
            <person name="Chen F."/>
            <person name="Pan H."/>
            <person name="Ramser J."/>
            <person name="Lehrach H."/>
            <person name="Reinhardt R."/>
            <person name="McCombie W.R."/>
            <person name="de la Bastide M."/>
            <person name="Dedhia N."/>
            <person name="Blocker H."/>
            <person name="Hornischer K."/>
            <person name="Nordsiek G."/>
            <person name="Agarwala R."/>
            <person name="Aravind L."/>
            <person name="Bailey J.A."/>
            <person name="Bateman A."/>
            <person name="Batzoglou S."/>
            <person name="Birney E."/>
            <person name="Bork P."/>
            <person name="Brown D.G."/>
            <person name="Burge C.B."/>
            <person name="Cerutti L."/>
            <person name="Chen H.C."/>
            <person name="Church D."/>
            <person name="Clamp M."/>
            <person name="Copley R.R."/>
            <person name="Doerks T."/>
            <person name="Eddy S.R."/>
            <person name="Eichler E.E."/>
            <person name="Furey T.S."/>
            <person name="Galagan J."/>
            <person name="Gilbert J.G."/>
            <person name="Harmon C."/>
            <person name="Hayashizaki Y."/>
            <person name="Haussler D."/>
            <person name="Hermjakob H."/>
            <person name="Hokamp K."/>
            <person name="Jang W."/>
            <person name="Johnson L.S."/>
            <person name="Jones T.A."/>
            <person name="Kasif S."/>
            <person name="Kaspryzk A."/>
            <person name="Kennedy S."/>
            <person name="Kent W.J."/>
            <person name="Kitts P."/>
            <person name="Koonin E.V."/>
            <person name="Korf I."/>
            <person name="Kulp D."/>
            <person name="Lancet D."/>
            <person name="Lowe T.M."/>
            <person name="McLysaght A."/>
            <person name="Mikkelsen T."/>
            <person name="Moran J.V."/>
            <person name="Mulder N."/>
            <person name="Pollara V.J."/>
            <person name="Ponting C.P."/>
            <person name="Schuler G."/>
            <person name="Schultz J."/>
            <person name="Slater G."/>
            <person name="Smit A.F."/>
            <person name="Stupka E."/>
            <person name="Szustakowski J."/>
            <person name="Thierry-Mieg D."/>
            <person name="Thierry-Mieg J."/>
            <person name="Wagner L."/>
            <person name="Wallis J."/>
            <person name="Wheeler R."/>
            <person name="Williams A."/>
            <person name="Wolf Y.I."/>
            <person name="Wolfe K.H."/>
            <person name="Yang S.P."/>
            <person name="Yeh R.F."/>
            <person name="Collins F."/>
            <person name="Guyer M.S."/>
            <person name="Peterson J."/>
            <person name="Felsenfeld A."/>
            <person name="Wetterstrand K.A."/>
            <person name="Patrinos A."/>
            <person name="Morgan M.J."/>
            <person name="de Jong P."/>
            <person name="Catanese J.J."/>
            <person name="Osoegawa K."/>
            <person name="Shizuya H."/>
            <person name="Choi S."/>
            <person name="Chen Y.J."/>
        </authorList>
    </citation>
    <scope>NUCLEOTIDE SEQUENCE [LARGE SCALE GENOMIC DNA]</scope>
</reference>
<dbReference type="VEuPathDB" id="HostDB:ENSG00000204856"/>
<keyword evidence="3" id="KW-1185">Reference proteome</keyword>
<dbReference type="AlphaFoldDB" id="F8VXY8"/>
<dbReference type="Proteomes" id="UP000005640">
    <property type="component" value="Chromosome 12"/>
</dbReference>
<accession>F8VXY8</accession>
<evidence type="ECO:0000313" key="3">
    <source>
        <dbReference type="Proteomes" id="UP000005640"/>
    </source>
</evidence>
<protein>
    <submittedName>
        <fullName evidence="2">Family with sequence similarity 216 member A</fullName>
    </submittedName>
</protein>
<dbReference type="Bgee" id="ENSG00000204856">
    <property type="expression patterns" value="Expressed in left testis and 168 other cell types or tissues"/>
</dbReference>
<dbReference type="HOGENOM" id="CLU_2637393_0_0_1"/>
<dbReference type="HGNC" id="HGNC:30180">
    <property type="gene designation" value="FAM216A"/>
</dbReference>
<dbReference type="ExpressionAtlas" id="F8VXY8">
    <property type="expression patterns" value="baseline and differential"/>
</dbReference>
<reference evidence="2 3" key="3">
    <citation type="journal article" date="2006" name="Nature">
        <title>The finished DNA sequence of human chromosome 12.</title>
        <authorList>
            <consortium name="Baylor College of Medicine Human Genome Sequencing Center Sequence Production Team"/>
            <person name="Scherer S.E."/>
            <person name="Muzny D.M."/>
            <person name="Buhay C.J."/>
            <person name="Chen R."/>
            <person name="Cree A."/>
            <person name="Ding Y."/>
            <person name="Dugan-Rocha S."/>
            <person name="Gill R."/>
            <person name="Gunaratne P."/>
            <person name="Harris R.A."/>
            <person name="Hawes A.C."/>
            <person name="Hernandez J."/>
            <person name="Hodgson A.V."/>
            <person name="Hume J."/>
            <person name="Jackson A."/>
            <person name="Khan Z.M."/>
            <person name="Kovar-Smith C."/>
            <person name="Lewis L.R."/>
            <person name="Lozado R.J."/>
            <person name="Metzker M.L."/>
            <person name="Milosavljevic A."/>
            <person name="Miner G.R."/>
            <person name="Montgomery K.T."/>
            <person name="Morgan M.B."/>
            <person name="Nazareth L.V."/>
            <person name="Scott G."/>
            <person name="Sodergren E."/>
            <person name="Song X.Z."/>
            <person name="Steffen D."/>
            <person name="Lovering R.C."/>
            <person name="Wheeler D.A."/>
            <person name="Worley K.C."/>
            <person name="Yuan Y."/>
            <person name="Zhang Z."/>
            <person name="Adams C.Q."/>
            <person name="Ansari-Lari M.A."/>
            <person name="Ayele M."/>
            <person name="Brown M.J."/>
            <person name="Chen G."/>
            <person name="Chen Z."/>
            <person name="Clerc-Blankenburg K.P."/>
            <person name="Davis C."/>
            <person name="Delgado O."/>
            <person name="Dinh H.H."/>
            <person name="Draper H."/>
            <person name="Gonzalez-Garay M.L."/>
            <person name="Havlak P."/>
            <person name="Jackson L.R."/>
            <person name="Jacob L.S."/>
            <person name="Kelly S.H."/>
            <person name="Li L."/>
            <person name="Li Z."/>
            <person name="Liu J."/>
            <person name="Liu W."/>
            <person name="Lu J."/>
            <person name="Maheshwari M."/>
            <person name="Nguyen B.V."/>
            <person name="Okwuonu G.O."/>
            <person name="Pasternak S."/>
            <person name="Perez L.M."/>
            <person name="Plopper F.J."/>
            <person name="Santibanez J."/>
            <person name="Shen H."/>
            <person name="Tabor P.E."/>
            <person name="Verduzco D."/>
            <person name="Waldron L."/>
            <person name="Wang Q."/>
            <person name="Williams G.A."/>
            <person name="Zhang J."/>
            <person name="Zhou J."/>
            <person name="Allen C.C."/>
            <person name="Amin A.G."/>
            <person name="Anyalebechi V."/>
            <person name="Bailey M."/>
            <person name="Barbaria J.A."/>
            <person name="Bimage K.E."/>
            <person name="Bryant N.P."/>
            <person name="Burch P.E."/>
            <person name="Burkett C.E."/>
            <person name="Burrell K.L."/>
            <person name="Calderon E."/>
            <person name="Cardenas V."/>
            <person name="Carter K."/>
            <person name="Casias K."/>
            <person name="Cavazos I."/>
            <person name="Cavazos S.R."/>
            <person name="Ceasar H."/>
            <person name="Chacko J."/>
            <person name="Chan S.N."/>
            <person name="Chavez D."/>
            <person name="Christopoulos C."/>
            <person name="Chu J."/>
            <person name="Cockrell R."/>
            <person name="Cox C.D."/>
            <person name="Dang M."/>
            <person name="Dathorne S.R."/>
            <person name="David R."/>
            <person name="Davis C.M."/>
            <person name="Davy-Carroll L."/>
            <person name="Deshazo D.R."/>
            <person name="Donlin J.E."/>
            <person name="D'Souza L."/>
            <person name="Eaves K.A."/>
            <person name="Egan A."/>
            <person name="Emery-Cohen A.J."/>
            <person name="Escotto M."/>
            <person name="Flagg N."/>
            <person name="Forbes L.D."/>
            <person name="Gabisi A.M."/>
            <person name="Garza M."/>
            <person name="Hamilton C."/>
            <person name="Henderson N."/>
            <person name="Hernandez O."/>
            <person name="Hines S."/>
            <person name="Hogues M.E."/>
            <person name="Huang M."/>
            <person name="Idlebird D.G."/>
            <person name="Johnson R."/>
            <person name="Jolivet A."/>
            <person name="Jones S."/>
            <person name="Kagan R."/>
            <person name="King L.M."/>
            <person name="Leal B."/>
            <person name="Lebow H."/>
            <person name="Lee S."/>
            <person name="LeVan J.M."/>
            <person name="Lewis L.C."/>
            <person name="London P."/>
            <person name="Lorensuhewa L.M."/>
            <person name="Loulseged H."/>
            <person name="Lovett D.A."/>
            <person name="Lucier A."/>
            <person name="Lucier R.L."/>
            <person name="Ma J."/>
            <person name="Madu R.C."/>
            <person name="Mapua P."/>
            <person name="Martindale A.D."/>
            <person name="Martinez E."/>
            <person name="Massey E."/>
            <person name="Mawhiney S."/>
            <person name="Meador M.G."/>
            <person name="Mendez S."/>
            <person name="Mercado C."/>
            <person name="Mercado I.C."/>
            <person name="Merritt C.E."/>
            <person name="Miner Z.L."/>
            <person name="Minja E."/>
            <person name="Mitchell T."/>
            <person name="Mohabbat F."/>
            <person name="Mohabbat K."/>
            <person name="Montgomery B."/>
            <person name="Moore N."/>
            <person name="Morris S."/>
            <person name="Munidasa M."/>
            <person name="Ngo R.N."/>
            <person name="Nguyen N.B."/>
            <person name="Nickerson E."/>
            <person name="Nwaokelemeh O.O."/>
            <person name="Nwokenkwo S."/>
            <person name="Obregon M."/>
            <person name="Oguh M."/>
            <person name="Oragunye N."/>
            <person name="Oviedo R.J."/>
            <person name="Parish B.J."/>
            <person name="Parker D.N."/>
            <person name="Parrish J."/>
            <person name="Parks K.L."/>
            <person name="Paul H.A."/>
            <person name="Payton B.A."/>
            <person name="Perez A."/>
            <person name="Perrin W."/>
            <person name="Pickens A."/>
            <person name="Primus E.L."/>
            <person name="Pu L.L."/>
            <person name="Puazo M."/>
            <person name="Quiles M.M."/>
            <person name="Quiroz J.B."/>
            <person name="Rabata D."/>
            <person name="Reeves K."/>
            <person name="Ruiz S.J."/>
            <person name="Shao H."/>
            <person name="Sisson I."/>
            <person name="Sonaike T."/>
            <person name="Sorelle R.P."/>
            <person name="Sutton A.E."/>
            <person name="Svatek A.F."/>
            <person name="Svetz L.A."/>
            <person name="Tamerisa K.S."/>
            <person name="Taylor T.R."/>
            <person name="Teague B."/>
            <person name="Thomas N."/>
            <person name="Thorn R.D."/>
            <person name="Trejos Z.Y."/>
            <person name="Trevino B.K."/>
            <person name="Ukegbu O.N."/>
            <person name="Urban J.B."/>
            <person name="Vasquez L.I."/>
            <person name="Vera V.A."/>
            <person name="Villasana D.M."/>
            <person name="Wang L."/>
            <person name="Ward-Moore S."/>
            <person name="Warren J.T."/>
            <person name="Wei X."/>
            <person name="White F."/>
            <person name="Williamson A.L."/>
            <person name="Wleczyk R."/>
            <person name="Wooden H.S."/>
            <person name="Wooden S.H."/>
            <person name="Yen J."/>
            <person name="Yoon L."/>
            <person name="Yoon V."/>
            <person name="Zorrilla S.E."/>
            <person name="Nelson D."/>
            <person name="Kucherlapati R."/>
            <person name="Weinstock G."/>
            <person name="Gibbs R.A."/>
            <person name="null."/>
        </authorList>
    </citation>
    <scope>NUCLEOTIDE SEQUENCE [LARGE SCALE GENOMIC DNA]</scope>
</reference>
<name>F8VXY8_HUMAN</name>
<reference evidence="2" key="5">
    <citation type="submission" date="2025-09" db="UniProtKB">
        <authorList>
            <consortium name="Ensembl"/>
        </authorList>
    </citation>
    <scope>IDENTIFICATION</scope>
</reference>
<reference evidence="2" key="4">
    <citation type="submission" date="2025-08" db="UniProtKB">
        <authorList>
            <consortium name="Ensembl"/>
        </authorList>
    </citation>
    <scope>IDENTIFICATION</scope>
</reference>
<dbReference type="OrthoDB" id="5980156at2759"/>
<dbReference type="ProteomicsDB" id="29170"/>
<organism evidence="2 3">
    <name type="scientific">Homo sapiens</name>
    <name type="common">Human</name>
    <dbReference type="NCBI Taxonomy" id="9606"/>
    <lineage>
        <taxon>Eukaryota</taxon>
        <taxon>Metazoa</taxon>
        <taxon>Chordata</taxon>
        <taxon>Craniata</taxon>
        <taxon>Vertebrata</taxon>
        <taxon>Euteleostomi</taxon>
        <taxon>Mammalia</taxon>
        <taxon>Eutheria</taxon>
        <taxon>Euarchontoglires</taxon>
        <taxon>Primates</taxon>
        <taxon>Haplorrhini</taxon>
        <taxon>Catarrhini</taxon>
        <taxon>Hominidae</taxon>
        <taxon>Homo</taxon>
    </lineage>
</organism>
<evidence type="ECO:0000256" key="1">
    <source>
        <dbReference type="SAM" id="MobiDB-lite"/>
    </source>
</evidence>
<dbReference type="OpenTargets" id="ENSG00000204856"/>
<feature type="region of interest" description="Disordered" evidence="1">
    <location>
        <begin position="1"/>
        <end position="77"/>
    </location>
</feature>
<keyword evidence="4 5" id="KW-1267">Proteomics identification</keyword>
<dbReference type="UCSC" id="uc058tdw.1">
    <property type="organism name" value="human"/>
</dbReference>
<reference evidence="2 3" key="2">
    <citation type="journal article" date="2004" name="Nature">
        <title>Finishing the euchromatic sequence of the human genome.</title>
        <authorList>
            <consortium name="International Human Genome Sequencing Consortium"/>
        </authorList>
    </citation>
    <scope>NUCLEOTIDE SEQUENCE [LARGE SCALE GENOMIC DNA]</scope>
</reference>
<evidence type="ECO:0007829" key="4">
    <source>
        <dbReference type="PeptideAtlas" id="F8VXY8"/>
    </source>
</evidence>